<dbReference type="PATRIC" id="fig|1255043.3.peg.2399"/>
<gene>
    <name evidence="1" type="ordered locus">TVNIR_2377</name>
</gene>
<name>L0DYI0_THIND</name>
<proteinExistence type="predicted"/>
<dbReference type="AlphaFoldDB" id="L0DYI0"/>
<keyword evidence="2" id="KW-1185">Reference proteome</keyword>
<accession>L0DYI0</accession>
<organism evidence="1 2">
    <name type="scientific">Thioalkalivibrio nitratireducens (strain DSM 14787 / UNIQEM 213 / ALEN2)</name>
    <dbReference type="NCBI Taxonomy" id="1255043"/>
    <lineage>
        <taxon>Bacteria</taxon>
        <taxon>Pseudomonadati</taxon>
        <taxon>Pseudomonadota</taxon>
        <taxon>Gammaproteobacteria</taxon>
        <taxon>Chromatiales</taxon>
        <taxon>Ectothiorhodospiraceae</taxon>
        <taxon>Thioalkalivibrio</taxon>
    </lineage>
</organism>
<dbReference type="HOGENOM" id="CLU_3318465_0_0_6"/>
<sequence>MTTRHANPDTDPRPCARVADPAGIIRRFPTRGQPPGPMS</sequence>
<reference evidence="1" key="1">
    <citation type="submission" date="2015-12" db="EMBL/GenBank/DDBJ databases">
        <authorList>
            <person name="Tikhonova T.V."/>
            <person name="Pavlov A.R."/>
            <person name="Beletsky A.V."/>
            <person name="Mardanov A.V."/>
            <person name="Sorokin D.Y."/>
            <person name="Ravin N.V."/>
            <person name="Popov V.O."/>
        </authorList>
    </citation>
    <scope>NUCLEOTIDE SEQUENCE</scope>
    <source>
        <strain evidence="1">DSM 14787</strain>
    </source>
</reference>
<evidence type="ECO:0000313" key="1">
    <source>
        <dbReference type="EMBL" id="AGA34020.1"/>
    </source>
</evidence>
<evidence type="ECO:0000313" key="2">
    <source>
        <dbReference type="Proteomes" id="UP000010809"/>
    </source>
</evidence>
<dbReference type="Proteomes" id="UP000010809">
    <property type="component" value="Chromosome"/>
</dbReference>
<dbReference type="KEGG" id="tni:TVNIR_2377"/>
<dbReference type="EMBL" id="CP003989">
    <property type="protein sequence ID" value="AGA34020.1"/>
    <property type="molecule type" value="Genomic_DNA"/>
</dbReference>
<protein>
    <submittedName>
        <fullName evidence="1">Uncharacterized protein</fullName>
    </submittedName>
</protein>